<sequence length="392" mass="43873">MKRHLVFVTNSRADYGKLKPLIQAIDSLEKGTLDHPMSGKISYAIFVCGMHLLEKYGSTYIEIFKDGFSHVFLAKQSTPPPPPQQSMDLALADTIAKFHDFIDHQRPDLIVFHGDRLETLACAIVGSFNSILSAHIEGGELSGTLDESIRHSVSKLAHLHFVCEERARQILLQMGERAENIFVIGSSDIDVMLGDLPSFSQVQARYSQIQAFRRQYAILIYHPVVSEIIDLPHTIYEILEGCKLATQRGQNFVCIYPNNDLGSEAILNALATLKNNPHFVCFPSMKFEYFLTLLKNAQFIIGNSSAGIREAGVYGVPCLNLGSRQHKRSMASHITQVKEDRHAILEAILEVKAKPRHQPTYHFGTGQSVAHFLNALTPALFDTPTQKYFAHD</sequence>
<reference evidence="2" key="1">
    <citation type="submission" date="2012-01" db="EMBL/GenBank/DDBJ databases">
        <title>Identification and characterization of a lipopolysaccharide alfa2,3-sialyltransferase from the human pathogen Helicobacter bizzozeronii.</title>
        <authorList>
            <person name="Kumar Kondadi P."/>
            <person name="Rossi M."/>
            <person name="Twelkmeyer B."/>
            <person name="Schur M.J."/>
            <person name="Li J."/>
            <person name="Hanninen M.L."/>
            <person name="Schweda E."/>
            <person name="Wakarchuk W."/>
        </authorList>
    </citation>
    <scope>NUCLEOTIDE SEQUENCE</scope>
    <source>
        <strain evidence="2">Yrjola</strain>
    </source>
</reference>
<dbReference type="PANTHER" id="PTHR43174:SF3">
    <property type="entry name" value="UDP-N-ACETYLGLUCOSAMINE 2-EPIMERASE"/>
    <property type="match status" value="1"/>
</dbReference>
<dbReference type="EMBL" id="HE653987">
    <property type="protein sequence ID" value="CCF72468.1"/>
    <property type="molecule type" value="Genomic_DNA"/>
</dbReference>
<evidence type="ECO:0000259" key="1">
    <source>
        <dbReference type="Pfam" id="PF02350"/>
    </source>
</evidence>
<dbReference type="GO" id="GO:0006047">
    <property type="term" value="P:UDP-N-acetylglucosamine metabolic process"/>
    <property type="evidence" value="ECO:0007669"/>
    <property type="project" value="InterPro"/>
</dbReference>
<evidence type="ECO:0000313" key="2">
    <source>
        <dbReference type="EMBL" id="CCF72468.1"/>
    </source>
</evidence>
<dbReference type="SUPFAM" id="SSF53756">
    <property type="entry name" value="UDP-Glycosyltransferase/glycogen phosphorylase"/>
    <property type="match status" value="1"/>
</dbReference>
<dbReference type="Gene3D" id="3.40.50.2000">
    <property type="entry name" value="Glycogen Phosphorylase B"/>
    <property type="match status" value="2"/>
</dbReference>
<dbReference type="GO" id="GO:0004553">
    <property type="term" value="F:hydrolase activity, hydrolyzing O-glycosyl compounds"/>
    <property type="evidence" value="ECO:0007669"/>
    <property type="project" value="InterPro"/>
</dbReference>
<dbReference type="AlphaFoldDB" id="H2B3K5"/>
<dbReference type="InterPro" id="IPR003331">
    <property type="entry name" value="UDP_GlcNAc_Epimerase_2_dom"/>
</dbReference>
<dbReference type="NCBIfam" id="TIGR03568">
    <property type="entry name" value="NeuC_NnaA"/>
    <property type="match status" value="1"/>
</dbReference>
<dbReference type="InterPro" id="IPR029767">
    <property type="entry name" value="WecB-like"/>
</dbReference>
<dbReference type="InterPro" id="IPR020004">
    <property type="entry name" value="UDP-GlcNAc_Epase"/>
</dbReference>
<dbReference type="Pfam" id="PF02350">
    <property type="entry name" value="Epimerase_2"/>
    <property type="match status" value="1"/>
</dbReference>
<accession>H2B3K5</accession>
<organism evidence="2">
    <name type="scientific">Helicobacter bizzozeronii</name>
    <dbReference type="NCBI Taxonomy" id="56877"/>
    <lineage>
        <taxon>Bacteria</taxon>
        <taxon>Pseudomonadati</taxon>
        <taxon>Campylobacterota</taxon>
        <taxon>Epsilonproteobacteria</taxon>
        <taxon>Campylobacterales</taxon>
        <taxon>Helicobacteraceae</taxon>
        <taxon>Helicobacter</taxon>
    </lineage>
</organism>
<protein>
    <submittedName>
        <fullName evidence="2">UDP-N-acetylglucosamine 2-epimerase</fullName>
    </submittedName>
</protein>
<name>H2B3K5_HELBI</name>
<feature type="domain" description="UDP-N-acetylglucosamine 2-epimerase" evidence="1">
    <location>
        <begin position="40"/>
        <end position="376"/>
    </location>
</feature>
<dbReference type="PANTHER" id="PTHR43174">
    <property type="entry name" value="UDP-N-ACETYLGLUCOSAMINE 2-EPIMERASE"/>
    <property type="match status" value="1"/>
</dbReference>
<proteinExistence type="predicted"/>
<gene>
    <name evidence="2" type="primary">neuC</name>
</gene>